<dbReference type="Pfam" id="PF01557">
    <property type="entry name" value="FAA_hydrolase"/>
    <property type="match status" value="1"/>
</dbReference>
<dbReference type="EMBL" id="LOCQ01000046">
    <property type="protein sequence ID" value="OBV40537.1"/>
    <property type="molecule type" value="Genomic_DNA"/>
</dbReference>
<dbReference type="PANTHER" id="PTHR43211:SF1">
    <property type="entry name" value="BLL6422 PROTEIN"/>
    <property type="match status" value="1"/>
</dbReference>
<name>A0A1A7C4A7_9BURK</name>
<dbReference type="InterPro" id="IPR041072">
    <property type="entry name" value="FAA_hydro_N"/>
</dbReference>
<dbReference type="EC" id="3.7.1.2" evidence="3"/>
<dbReference type="Gene3D" id="3.90.850.10">
    <property type="entry name" value="Fumarylacetoacetase-like, C-terminal domain"/>
    <property type="match status" value="1"/>
</dbReference>
<keyword evidence="4" id="KW-1185">Reference proteome</keyword>
<sequence>MKLATLKDGTRDGQLAVVSRDLKTAHLADGIAPTLQKALDDWTFIAPQLDLLYQTINSGRGHRAFDFDPANCMAPLPRSSQRVAGTAYLPQIERACKAAGQDIPADLREAPRLVQGTGDAFLGAQDEIELAYEQWGIDYEAGIAVITDDVALGATADQAHMHIKLLMLVNDITLRNLQQAEQGSGYGFVQSKPAMACSPVAITPDELGDAWRGGKVHLPLRCSLNGKLTGQPQAGADMAFNYPQLLAHLCQTRSARAGSVVSGGGVANKEVKKGFSSIVERRHQELIADSVISTPYMLFGDTVRIEMPGEDGKSLFGAIEQTVKQAQTRRSR</sequence>
<dbReference type="InterPro" id="IPR011234">
    <property type="entry name" value="Fumarylacetoacetase-like_C"/>
</dbReference>
<accession>A0A1A7C4A7</accession>
<dbReference type="InterPro" id="IPR036663">
    <property type="entry name" value="Fumarylacetoacetase_C_sf"/>
</dbReference>
<dbReference type="Proteomes" id="UP000092713">
    <property type="component" value="Unassembled WGS sequence"/>
</dbReference>
<evidence type="ECO:0000259" key="2">
    <source>
        <dbReference type="Pfam" id="PF18288"/>
    </source>
</evidence>
<dbReference type="SUPFAM" id="SSF56529">
    <property type="entry name" value="FAH"/>
    <property type="match status" value="1"/>
</dbReference>
<dbReference type="STRING" id="1747903.ASR47_101737"/>
<keyword evidence="3" id="KW-0378">Hydrolase</keyword>
<gene>
    <name evidence="3" type="ORF">ASR47_101737</name>
</gene>
<feature type="domain" description="Fumarylacetoacetase N-terminal" evidence="2">
    <location>
        <begin position="1"/>
        <end position="78"/>
    </location>
</feature>
<organism evidence="3 4">
    <name type="scientific">Janthinobacterium psychrotolerans</name>
    <dbReference type="NCBI Taxonomy" id="1747903"/>
    <lineage>
        <taxon>Bacteria</taxon>
        <taxon>Pseudomonadati</taxon>
        <taxon>Pseudomonadota</taxon>
        <taxon>Betaproteobacteria</taxon>
        <taxon>Burkholderiales</taxon>
        <taxon>Oxalobacteraceae</taxon>
        <taxon>Janthinobacterium</taxon>
    </lineage>
</organism>
<dbReference type="GO" id="GO:0004334">
    <property type="term" value="F:fumarylacetoacetase activity"/>
    <property type="evidence" value="ECO:0007669"/>
    <property type="project" value="UniProtKB-EC"/>
</dbReference>
<dbReference type="RefSeq" id="WP_065306820.1">
    <property type="nucleotide sequence ID" value="NZ_LOCQ01000046.1"/>
</dbReference>
<evidence type="ECO:0000259" key="1">
    <source>
        <dbReference type="Pfam" id="PF01557"/>
    </source>
</evidence>
<proteinExistence type="predicted"/>
<dbReference type="PANTHER" id="PTHR43211">
    <property type="entry name" value="FUMARYLACETOACETATE HYDROLASE"/>
    <property type="match status" value="1"/>
</dbReference>
<reference evidence="3 4" key="1">
    <citation type="submission" date="2016-04" db="EMBL/GenBank/DDBJ databases">
        <title>Draft genome sequence of Janthinobacterium psychrotolerans sp. nov., isolated from freshwater sediments in Denmark.</title>
        <authorList>
            <person name="Gong X."/>
            <person name="Skrivergaard S."/>
            <person name="Korsgaard B.S."/>
            <person name="Schreiber L."/>
            <person name="Marshall I.P."/>
            <person name="Finster K."/>
            <person name="Schramm A."/>
        </authorList>
    </citation>
    <scope>NUCLEOTIDE SEQUENCE [LARGE SCALE GENOMIC DNA]</scope>
    <source>
        <strain evidence="3 4">S3-2</strain>
    </source>
</reference>
<feature type="domain" description="Fumarylacetoacetase-like C-terminal" evidence="1">
    <location>
        <begin position="93"/>
        <end position="323"/>
    </location>
</feature>
<evidence type="ECO:0000313" key="3">
    <source>
        <dbReference type="EMBL" id="OBV40537.1"/>
    </source>
</evidence>
<dbReference type="Pfam" id="PF18288">
    <property type="entry name" value="FAA_hydro_N_2"/>
    <property type="match status" value="1"/>
</dbReference>
<dbReference type="PATRIC" id="fig|1747903.4.peg.4177"/>
<comment type="caution">
    <text evidence="3">The sequence shown here is derived from an EMBL/GenBank/DDBJ whole genome shotgun (WGS) entry which is preliminary data.</text>
</comment>
<dbReference type="OrthoDB" id="9775905at2"/>
<evidence type="ECO:0000313" key="4">
    <source>
        <dbReference type="Proteomes" id="UP000092713"/>
    </source>
</evidence>
<dbReference type="AlphaFoldDB" id="A0A1A7C4A7"/>
<protein>
    <submittedName>
        <fullName evidence="3">Fumarylacetoacetate (FAA) hydrolase</fullName>
        <ecNumber evidence="3">3.7.1.2</ecNumber>
    </submittedName>
</protein>